<dbReference type="GO" id="GO:0003700">
    <property type="term" value="F:DNA-binding transcription factor activity"/>
    <property type="evidence" value="ECO:0007669"/>
    <property type="project" value="InterPro"/>
</dbReference>
<dbReference type="KEGG" id="fya:KMW28_18175"/>
<keyword evidence="1" id="KW-0805">Transcription regulation</keyword>
<dbReference type="InterPro" id="IPR014710">
    <property type="entry name" value="RmlC-like_jellyroll"/>
</dbReference>
<dbReference type="Gene3D" id="1.10.10.60">
    <property type="entry name" value="Homeodomain-like"/>
    <property type="match status" value="2"/>
</dbReference>
<accession>A0AAX1N6Q5</accession>
<reference evidence="5 6" key="1">
    <citation type="submission" date="2021-05" db="EMBL/GenBank/DDBJ databases">
        <title>Comparative genomic studies on the polysaccharide-degrading batcterial strains of the Flammeovirga genus.</title>
        <authorList>
            <person name="Zewei F."/>
            <person name="Zheng Z."/>
            <person name="Yu L."/>
            <person name="Ruyue G."/>
            <person name="Yanhong M."/>
            <person name="Yuanyuan C."/>
            <person name="Jingyan G."/>
            <person name="Wenjun H."/>
        </authorList>
    </citation>
    <scope>NUCLEOTIDE SEQUENCE [LARGE SCALE GENOMIC DNA]</scope>
    <source>
        <strain evidence="5 6">NBRC:100898</strain>
    </source>
</reference>
<organism evidence="5 6">
    <name type="scientific">Flammeovirga yaeyamensis</name>
    <dbReference type="NCBI Taxonomy" id="367791"/>
    <lineage>
        <taxon>Bacteria</taxon>
        <taxon>Pseudomonadati</taxon>
        <taxon>Bacteroidota</taxon>
        <taxon>Cytophagia</taxon>
        <taxon>Cytophagales</taxon>
        <taxon>Flammeovirgaceae</taxon>
        <taxon>Flammeovirga</taxon>
    </lineage>
</organism>
<evidence type="ECO:0000259" key="4">
    <source>
        <dbReference type="PROSITE" id="PS01124"/>
    </source>
</evidence>
<dbReference type="InterPro" id="IPR011051">
    <property type="entry name" value="RmlC_Cupin_sf"/>
</dbReference>
<evidence type="ECO:0000313" key="6">
    <source>
        <dbReference type="Proteomes" id="UP000678679"/>
    </source>
</evidence>
<sequence length="285" mass="33403">MRAKLEVIPKQVDESIHSFQFEETHFNAPWHYHNELELTYVLKSSGVRYIGNSIQQFQSGDLVLIGPSLPHAWKNAKNYDQGASSVYIQWNADQFNNHLKNIKEFSKIDLLLEKANGGIMFPQSKITEEIGEKMKSLNQLSDMSRLIVFLDVLHQLSELKDYSILSEPIDKTSFQKSSKRVDRIIHHIENHFQSPIQVDQMAELCCMTKSSFCKFFKNRFKKTFTQYLNEFRVHSICQELQETNEPITQIAMDCGYENMSYFHRQFKLIMGMTPAEYRRKIIEIS</sequence>
<dbReference type="SMART" id="SM00342">
    <property type="entry name" value="HTH_ARAC"/>
    <property type="match status" value="1"/>
</dbReference>
<evidence type="ECO:0000313" key="5">
    <source>
        <dbReference type="EMBL" id="QWG01563.1"/>
    </source>
</evidence>
<evidence type="ECO:0000256" key="3">
    <source>
        <dbReference type="ARBA" id="ARBA00023163"/>
    </source>
</evidence>
<dbReference type="GO" id="GO:0043565">
    <property type="term" value="F:sequence-specific DNA binding"/>
    <property type="evidence" value="ECO:0007669"/>
    <property type="project" value="InterPro"/>
</dbReference>
<dbReference type="AlphaFoldDB" id="A0AAX1N6Q5"/>
<keyword evidence="2" id="KW-0238">DNA-binding</keyword>
<dbReference type="EMBL" id="CP076132">
    <property type="protein sequence ID" value="QWG01563.1"/>
    <property type="molecule type" value="Genomic_DNA"/>
</dbReference>
<protein>
    <submittedName>
        <fullName evidence="5">Helix-turn-helix domain-containing protein</fullName>
    </submittedName>
</protein>
<dbReference type="PRINTS" id="PR00032">
    <property type="entry name" value="HTHARAC"/>
</dbReference>
<dbReference type="InterPro" id="IPR018060">
    <property type="entry name" value="HTH_AraC"/>
</dbReference>
<dbReference type="InterPro" id="IPR018062">
    <property type="entry name" value="HTH_AraC-typ_CS"/>
</dbReference>
<dbReference type="SUPFAM" id="SSF46689">
    <property type="entry name" value="Homeodomain-like"/>
    <property type="match status" value="2"/>
</dbReference>
<proteinExistence type="predicted"/>
<evidence type="ECO:0000256" key="1">
    <source>
        <dbReference type="ARBA" id="ARBA00023015"/>
    </source>
</evidence>
<dbReference type="RefSeq" id="WP_169666850.1">
    <property type="nucleotide sequence ID" value="NZ_CP076132.1"/>
</dbReference>
<gene>
    <name evidence="5" type="ORF">KMW28_18175</name>
</gene>
<dbReference type="Pfam" id="PF12833">
    <property type="entry name" value="HTH_18"/>
    <property type="match status" value="1"/>
</dbReference>
<dbReference type="PANTHER" id="PTHR43280">
    <property type="entry name" value="ARAC-FAMILY TRANSCRIPTIONAL REGULATOR"/>
    <property type="match status" value="1"/>
</dbReference>
<dbReference type="CDD" id="cd06976">
    <property type="entry name" value="cupin_MtlR-like_N"/>
    <property type="match status" value="1"/>
</dbReference>
<keyword evidence="6" id="KW-1185">Reference proteome</keyword>
<dbReference type="PROSITE" id="PS00041">
    <property type="entry name" value="HTH_ARAC_FAMILY_1"/>
    <property type="match status" value="1"/>
</dbReference>
<dbReference type="InterPro" id="IPR009057">
    <property type="entry name" value="Homeodomain-like_sf"/>
</dbReference>
<dbReference type="SUPFAM" id="SSF51182">
    <property type="entry name" value="RmlC-like cupins"/>
    <property type="match status" value="1"/>
</dbReference>
<dbReference type="Proteomes" id="UP000678679">
    <property type="component" value="Chromosome 1"/>
</dbReference>
<dbReference type="PANTHER" id="PTHR43280:SF27">
    <property type="entry name" value="TRANSCRIPTIONAL REGULATOR MTLR"/>
    <property type="match status" value="1"/>
</dbReference>
<dbReference type="InterPro" id="IPR020449">
    <property type="entry name" value="Tscrpt_reg_AraC-type_HTH"/>
</dbReference>
<feature type="domain" description="HTH araC/xylS-type" evidence="4">
    <location>
        <begin position="182"/>
        <end position="280"/>
    </location>
</feature>
<dbReference type="Gene3D" id="2.60.120.10">
    <property type="entry name" value="Jelly Rolls"/>
    <property type="match status" value="1"/>
</dbReference>
<dbReference type="PROSITE" id="PS01124">
    <property type="entry name" value="HTH_ARAC_FAMILY_2"/>
    <property type="match status" value="1"/>
</dbReference>
<name>A0AAX1N6Q5_9BACT</name>
<keyword evidence="3" id="KW-0804">Transcription</keyword>
<evidence type="ECO:0000256" key="2">
    <source>
        <dbReference type="ARBA" id="ARBA00023125"/>
    </source>
</evidence>